<dbReference type="InterPro" id="IPR020846">
    <property type="entry name" value="MFS_dom"/>
</dbReference>
<comment type="caution">
    <text evidence="8">The sequence shown here is derived from an EMBL/GenBank/DDBJ whole genome shotgun (WGS) entry which is preliminary data.</text>
</comment>
<keyword evidence="3 6" id="KW-0812">Transmembrane</keyword>
<dbReference type="InterPro" id="IPR011701">
    <property type="entry name" value="MFS"/>
</dbReference>
<dbReference type="EMBL" id="JABSND010000081">
    <property type="protein sequence ID" value="KAI6298834.1"/>
    <property type="molecule type" value="Genomic_DNA"/>
</dbReference>
<feature type="transmembrane region" description="Helical" evidence="6">
    <location>
        <begin position="75"/>
        <end position="99"/>
    </location>
</feature>
<evidence type="ECO:0000259" key="7">
    <source>
        <dbReference type="PROSITE" id="PS50850"/>
    </source>
</evidence>
<keyword evidence="2" id="KW-0813">Transport</keyword>
<feature type="transmembrane region" description="Helical" evidence="6">
    <location>
        <begin position="398"/>
        <end position="418"/>
    </location>
</feature>
<feature type="transmembrane region" description="Helical" evidence="6">
    <location>
        <begin position="373"/>
        <end position="392"/>
    </location>
</feature>
<feature type="transmembrane region" description="Helical" evidence="6">
    <location>
        <begin position="166"/>
        <end position="190"/>
    </location>
</feature>
<dbReference type="PANTHER" id="PTHR43791:SF3">
    <property type="entry name" value="MAJOR FACILITATOR SUPERFAMILY (MFS) PROFILE DOMAIN-CONTAINING PROTEIN"/>
    <property type="match status" value="1"/>
</dbReference>
<feature type="transmembrane region" description="Helical" evidence="6">
    <location>
        <begin position="343"/>
        <end position="361"/>
    </location>
</feature>
<evidence type="ECO:0000256" key="4">
    <source>
        <dbReference type="ARBA" id="ARBA00022989"/>
    </source>
</evidence>
<evidence type="ECO:0000313" key="9">
    <source>
        <dbReference type="Proteomes" id="UP001059893"/>
    </source>
</evidence>
<accession>A0ABQ8NL75</accession>
<feature type="transmembrane region" description="Helical" evidence="6">
    <location>
        <begin position="141"/>
        <end position="160"/>
    </location>
</feature>
<evidence type="ECO:0000256" key="6">
    <source>
        <dbReference type="SAM" id="Phobius"/>
    </source>
</evidence>
<organism evidence="8 9">
    <name type="scientific">Pyricularia grisea</name>
    <name type="common">Crabgrass-specific blast fungus</name>
    <name type="synonym">Magnaporthe grisea</name>
    <dbReference type="NCBI Taxonomy" id="148305"/>
    <lineage>
        <taxon>Eukaryota</taxon>
        <taxon>Fungi</taxon>
        <taxon>Dikarya</taxon>
        <taxon>Ascomycota</taxon>
        <taxon>Pezizomycotina</taxon>
        <taxon>Sordariomycetes</taxon>
        <taxon>Sordariomycetidae</taxon>
        <taxon>Magnaporthales</taxon>
        <taxon>Pyriculariaceae</taxon>
        <taxon>Pyricularia</taxon>
    </lineage>
</organism>
<feature type="domain" description="Major facilitator superfamily (MFS) profile" evidence="7">
    <location>
        <begin position="75"/>
        <end position="490"/>
    </location>
</feature>
<evidence type="ECO:0000313" key="8">
    <source>
        <dbReference type="EMBL" id="KAI6298834.1"/>
    </source>
</evidence>
<gene>
    <name evidence="8" type="ORF">MCOR33_005118</name>
</gene>
<evidence type="ECO:0000256" key="5">
    <source>
        <dbReference type="ARBA" id="ARBA00023136"/>
    </source>
</evidence>
<dbReference type="InterPro" id="IPR036259">
    <property type="entry name" value="MFS_trans_sf"/>
</dbReference>
<feature type="transmembrane region" description="Helical" evidence="6">
    <location>
        <begin position="306"/>
        <end position="331"/>
    </location>
</feature>
<dbReference type="Pfam" id="PF07690">
    <property type="entry name" value="MFS_1"/>
    <property type="match status" value="1"/>
</dbReference>
<dbReference type="Gene3D" id="1.20.1250.20">
    <property type="entry name" value="MFS general substrate transporter like domains"/>
    <property type="match status" value="2"/>
</dbReference>
<feature type="transmembrane region" description="Helical" evidence="6">
    <location>
        <begin position="463"/>
        <end position="485"/>
    </location>
</feature>
<dbReference type="PANTHER" id="PTHR43791">
    <property type="entry name" value="PERMEASE-RELATED"/>
    <property type="match status" value="1"/>
</dbReference>
<sequence length="508" mass="56023">MTTNESPNVERLVDLEKSASAEHVSTPGTQSEVELNDLHGFTENERKKLMHVYFFSFEKRCLPHEKTRRRIDLRLLPILGLMYCISLIDRSNLGLAMIAGMSKDLGLAKGNRYSIVVLLFFVSYIIFEIPSNLILPRAGPANWLTFLGVGFGVVMLGMGFVKSWGVLALCRFLLGTLEAGFLPGCAYLISCWYTRYEVGKRLAAFAMISIVVGAFANVFSYALSRLAGKGGLNGWNWIFIVQGAVTIVVALLGWFVIIDFPSRANKFLTPREQAYVLARINQDRGDAEEDAVTRAKILHHLGDWKLYFWAFNLLASAVPGYALVFFMPIILRDGMGFSTADSMLLMAPPSGSALILALAAAWAGDRYKIRGPIVAFCQLMSAVGLLVLVYSNSNGAKLFGGFWCFSFITYTPPGILTFQANNITSHSKRAVSSATCLIGGGFGGIIASVAFVSRESPRYLSGVWTTVALLLVSIVLIIIMDVYFWHRNKAAREGRVLNEGINGWMYTL</sequence>
<feature type="transmembrane region" description="Helical" evidence="6">
    <location>
        <begin position="202"/>
        <end position="223"/>
    </location>
</feature>
<keyword evidence="9" id="KW-1185">Reference proteome</keyword>
<keyword evidence="4 6" id="KW-1133">Transmembrane helix</keyword>
<dbReference type="PROSITE" id="PS50850">
    <property type="entry name" value="MFS"/>
    <property type="match status" value="1"/>
</dbReference>
<keyword evidence="5 6" id="KW-0472">Membrane</keyword>
<feature type="transmembrane region" description="Helical" evidence="6">
    <location>
        <begin position="111"/>
        <end position="129"/>
    </location>
</feature>
<feature type="transmembrane region" description="Helical" evidence="6">
    <location>
        <begin position="235"/>
        <end position="257"/>
    </location>
</feature>
<reference evidence="8" key="1">
    <citation type="submission" date="2021-01" db="EMBL/GenBank/DDBJ databases">
        <title>Deciphering the adaptive evolutionary patterns associated with biogeogrpahic diversity in the finger millet blast pathogen Magnaporthe oryzae in Eastern Africa.</title>
        <authorList>
            <person name="Onyema G."/>
            <person name="Shittu T.A."/>
            <person name="Dodsworth S."/>
            <person name="Devilliers S."/>
            <person name="Muthumeenakshi S."/>
            <person name="Sreenivasaprasad S."/>
        </authorList>
    </citation>
    <scope>NUCLEOTIDE SEQUENCE</scope>
    <source>
        <strain evidence="8">D15/s37</strain>
    </source>
</reference>
<proteinExistence type="predicted"/>
<comment type="subcellular location">
    <subcellularLocation>
        <location evidence="1">Membrane</location>
        <topology evidence="1">Multi-pass membrane protein</topology>
    </subcellularLocation>
</comment>
<dbReference type="SUPFAM" id="SSF103473">
    <property type="entry name" value="MFS general substrate transporter"/>
    <property type="match status" value="1"/>
</dbReference>
<evidence type="ECO:0000256" key="1">
    <source>
        <dbReference type="ARBA" id="ARBA00004141"/>
    </source>
</evidence>
<evidence type="ECO:0000256" key="3">
    <source>
        <dbReference type="ARBA" id="ARBA00022692"/>
    </source>
</evidence>
<evidence type="ECO:0000256" key="2">
    <source>
        <dbReference type="ARBA" id="ARBA00022448"/>
    </source>
</evidence>
<feature type="transmembrane region" description="Helical" evidence="6">
    <location>
        <begin position="430"/>
        <end position="451"/>
    </location>
</feature>
<name>A0ABQ8NL75_PYRGI</name>
<protein>
    <recommendedName>
        <fullName evidence="7">Major facilitator superfamily (MFS) profile domain-containing protein</fullName>
    </recommendedName>
</protein>
<dbReference type="Proteomes" id="UP001059893">
    <property type="component" value="Unassembled WGS sequence"/>
</dbReference>